<sequence>MNLSPATDLQSITRRYFFGECGYGVGKLALAGLLTNAFAKTGRAHGTHFAPKVKRVIHLMQAGAPSQLELFDYKPKLNELEGKPLPPSVIGDQRYAFIQRDAAVLGPRFPFAKHGQCGSELSDKLPYLAKVVDDIAIIKSMHTEQFNHAPGQIFFNTGFAQPGRPSLGSWLSYGLGAASDNLPAFVVMSTGGGISGGSALWSSGFMPGKHAGVRFRNSGDPILNVSSPAGVDDKL</sequence>
<name>A0A383C4P4_9ZZZZ</name>
<gene>
    <name evidence="1" type="ORF">METZ01_LOCUS480260</name>
</gene>
<dbReference type="EMBL" id="UINC01205985">
    <property type="protein sequence ID" value="SVE27406.1"/>
    <property type="molecule type" value="Genomic_DNA"/>
</dbReference>
<accession>A0A383C4P4</accession>
<evidence type="ECO:0008006" key="2">
    <source>
        <dbReference type="Google" id="ProtNLM"/>
    </source>
</evidence>
<dbReference type="InterPro" id="IPR010869">
    <property type="entry name" value="DUF1501"/>
</dbReference>
<protein>
    <recommendedName>
        <fullName evidence="2">Sulfatase</fullName>
    </recommendedName>
</protein>
<organism evidence="1">
    <name type="scientific">marine metagenome</name>
    <dbReference type="NCBI Taxonomy" id="408172"/>
    <lineage>
        <taxon>unclassified sequences</taxon>
        <taxon>metagenomes</taxon>
        <taxon>ecological metagenomes</taxon>
    </lineage>
</organism>
<dbReference type="AlphaFoldDB" id="A0A383C4P4"/>
<reference evidence="1" key="1">
    <citation type="submission" date="2018-05" db="EMBL/GenBank/DDBJ databases">
        <authorList>
            <person name="Lanie J.A."/>
            <person name="Ng W.-L."/>
            <person name="Kazmierczak K.M."/>
            <person name="Andrzejewski T.M."/>
            <person name="Davidsen T.M."/>
            <person name="Wayne K.J."/>
            <person name="Tettelin H."/>
            <person name="Glass J.I."/>
            <person name="Rusch D."/>
            <person name="Podicherti R."/>
            <person name="Tsui H.-C.T."/>
            <person name="Winkler M.E."/>
        </authorList>
    </citation>
    <scope>NUCLEOTIDE SEQUENCE</scope>
</reference>
<dbReference type="Pfam" id="PF07394">
    <property type="entry name" value="DUF1501"/>
    <property type="match status" value="1"/>
</dbReference>
<evidence type="ECO:0000313" key="1">
    <source>
        <dbReference type="EMBL" id="SVE27406.1"/>
    </source>
</evidence>
<proteinExistence type="predicted"/>
<feature type="non-terminal residue" evidence="1">
    <location>
        <position position="235"/>
    </location>
</feature>